<evidence type="ECO:0000313" key="6">
    <source>
        <dbReference type="Proteomes" id="UP000886800"/>
    </source>
</evidence>
<dbReference type="NCBIfam" id="TIGR01098">
    <property type="entry name" value="3A0109s03R"/>
    <property type="match status" value="1"/>
</dbReference>
<dbReference type="PANTHER" id="PTHR35841:SF1">
    <property type="entry name" value="PHOSPHONATES-BINDING PERIPLASMIC PROTEIN"/>
    <property type="match status" value="1"/>
</dbReference>
<reference evidence="5" key="1">
    <citation type="journal article" date="2021" name="PeerJ">
        <title>Extensive microbial diversity within the chicken gut microbiome revealed by metagenomics and culture.</title>
        <authorList>
            <person name="Gilroy R."/>
            <person name="Ravi A."/>
            <person name="Getino M."/>
            <person name="Pursley I."/>
            <person name="Horton D.L."/>
            <person name="Alikhan N.F."/>
            <person name="Baker D."/>
            <person name="Gharbi K."/>
            <person name="Hall N."/>
            <person name="Watson M."/>
            <person name="Adriaenssens E.M."/>
            <person name="Foster-Nyarko E."/>
            <person name="Jarju S."/>
            <person name="Secka A."/>
            <person name="Antonio M."/>
            <person name="Oren A."/>
            <person name="Chaudhuri R.R."/>
            <person name="La Ragione R."/>
            <person name="Hildebrand F."/>
            <person name="Pallen M.J."/>
        </authorList>
    </citation>
    <scope>NUCLEOTIDE SEQUENCE</scope>
    <source>
        <strain evidence="5">CHK188-5543</strain>
    </source>
</reference>
<dbReference type="SMART" id="SM00062">
    <property type="entry name" value="PBPb"/>
    <property type="match status" value="1"/>
</dbReference>
<dbReference type="CDD" id="cd01071">
    <property type="entry name" value="PBP2_PhnD_like"/>
    <property type="match status" value="1"/>
</dbReference>
<dbReference type="Pfam" id="PF12974">
    <property type="entry name" value="Phosphonate-bd"/>
    <property type="match status" value="1"/>
</dbReference>
<dbReference type="Gene3D" id="3.40.190.10">
    <property type="entry name" value="Periplasmic binding protein-like II"/>
    <property type="match status" value="2"/>
</dbReference>
<protein>
    <submittedName>
        <fullName evidence="5">Phosphate/phosphite/phosphonate ABC transporter substrate-binding protein</fullName>
    </submittedName>
</protein>
<sequence length="304" mass="32753">MRRLLALLLAAALGCAAFTGCQSAQAAQGSPDKLIVAYMPNEETTEIVDAKNGFAKQLSQELGIEVVELSVNDYNAAIEAMRTGQADMAFMGALSFCIAYERADAIPLAMLAEDGDKSQATYTSLLVARADNDEINSIQDVKGKSIAFADPNSTSANLIPSAEIMKAFEDENLTMEDLHTNGAFFETSIYSGSDLAGLLAVDMGDVDLAAVGDMSLQRTIDSGEVAEDALKVVHVSAPIPSSCMAIRSDYPQELREKIEAFLLSYDDPVYFKNVMDGENKRFVPCTVEDYEGIIALNKKLNPTE</sequence>
<evidence type="ECO:0000313" key="5">
    <source>
        <dbReference type="EMBL" id="HIX65443.1"/>
    </source>
</evidence>
<dbReference type="InterPro" id="IPR005770">
    <property type="entry name" value="PhnD"/>
</dbReference>
<gene>
    <name evidence="5" type="ORF">H9736_04270</name>
</gene>
<feature type="domain" description="Solute-binding protein family 3/N-terminal" evidence="4">
    <location>
        <begin position="33"/>
        <end position="274"/>
    </location>
</feature>
<evidence type="ECO:0000256" key="3">
    <source>
        <dbReference type="SAM" id="SignalP"/>
    </source>
</evidence>
<dbReference type="SUPFAM" id="SSF53850">
    <property type="entry name" value="Periplasmic binding protein-like II"/>
    <property type="match status" value="1"/>
</dbReference>
<reference evidence="5" key="2">
    <citation type="submission" date="2021-04" db="EMBL/GenBank/DDBJ databases">
        <authorList>
            <person name="Gilroy R."/>
        </authorList>
    </citation>
    <scope>NUCLEOTIDE SEQUENCE</scope>
    <source>
        <strain evidence="5">CHK188-5543</strain>
    </source>
</reference>
<comment type="caution">
    <text evidence="5">The sequence shown here is derived from an EMBL/GenBank/DDBJ whole genome shotgun (WGS) entry which is preliminary data.</text>
</comment>
<evidence type="ECO:0000259" key="4">
    <source>
        <dbReference type="SMART" id="SM00062"/>
    </source>
</evidence>
<dbReference type="EMBL" id="DXES01000091">
    <property type="protein sequence ID" value="HIX65443.1"/>
    <property type="molecule type" value="Genomic_DNA"/>
</dbReference>
<dbReference type="PANTHER" id="PTHR35841">
    <property type="entry name" value="PHOSPHONATES-BINDING PERIPLASMIC PROTEIN"/>
    <property type="match status" value="1"/>
</dbReference>
<evidence type="ECO:0000256" key="1">
    <source>
        <dbReference type="ARBA" id="ARBA00007162"/>
    </source>
</evidence>
<dbReference type="GO" id="GO:0043190">
    <property type="term" value="C:ATP-binding cassette (ABC) transporter complex"/>
    <property type="evidence" value="ECO:0007669"/>
    <property type="project" value="InterPro"/>
</dbReference>
<dbReference type="InterPro" id="IPR001638">
    <property type="entry name" value="Solute-binding_3/MltF_N"/>
</dbReference>
<name>A0A9D2B767_9FIRM</name>
<organism evidence="5 6">
    <name type="scientific">Candidatus Anaerotruncus excrementipullorum</name>
    <dbReference type="NCBI Taxonomy" id="2838465"/>
    <lineage>
        <taxon>Bacteria</taxon>
        <taxon>Bacillati</taxon>
        <taxon>Bacillota</taxon>
        <taxon>Clostridia</taxon>
        <taxon>Eubacteriales</taxon>
        <taxon>Oscillospiraceae</taxon>
        <taxon>Anaerotruncus</taxon>
    </lineage>
</organism>
<dbReference type="GO" id="GO:0055085">
    <property type="term" value="P:transmembrane transport"/>
    <property type="evidence" value="ECO:0007669"/>
    <property type="project" value="InterPro"/>
</dbReference>
<dbReference type="Proteomes" id="UP000886800">
    <property type="component" value="Unassembled WGS sequence"/>
</dbReference>
<accession>A0A9D2B767</accession>
<feature type="chain" id="PRO_5039352329" evidence="3">
    <location>
        <begin position="27"/>
        <end position="304"/>
    </location>
</feature>
<feature type="signal peptide" evidence="3">
    <location>
        <begin position="1"/>
        <end position="26"/>
    </location>
</feature>
<proteinExistence type="inferred from homology"/>
<keyword evidence="2 3" id="KW-0732">Signal</keyword>
<evidence type="ECO:0000256" key="2">
    <source>
        <dbReference type="ARBA" id="ARBA00022729"/>
    </source>
</evidence>
<dbReference type="PROSITE" id="PS51257">
    <property type="entry name" value="PROKAR_LIPOPROTEIN"/>
    <property type="match status" value="1"/>
</dbReference>
<dbReference type="AlphaFoldDB" id="A0A9D2B767"/>
<comment type="similarity">
    <text evidence="1">Belongs to the phosphate/phosphite/phosphonate binding protein family.</text>
</comment>